<dbReference type="EMBL" id="NHSF01000074">
    <property type="protein sequence ID" value="MBK5932013.1"/>
    <property type="molecule type" value="Genomic_DNA"/>
</dbReference>
<name>A0AAJ0UIA9_HALSE</name>
<comment type="caution">
    <text evidence="1">The sequence shown here is derived from an EMBL/GenBank/DDBJ whole genome shotgun (WGS) entry which is preliminary data.</text>
</comment>
<organism evidence="1 2">
    <name type="scientific">Halochromatium salexigens</name>
    <name type="common">Chromatium salexigens</name>
    <dbReference type="NCBI Taxonomy" id="49447"/>
    <lineage>
        <taxon>Bacteria</taxon>
        <taxon>Pseudomonadati</taxon>
        <taxon>Pseudomonadota</taxon>
        <taxon>Gammaproteobacteria</taxon>
        <taxon>Chromatiales</taxon>
        <taxon>Chromatiaceae</taxon>
        <taxon>Halochromatium</taxon>
    </lineage>
</organism>
<proteinExistence type="predicted"/>
<dbReference type="GO" id="GO:0016874">
    <property type="term" value="F:ligase activity"/>
    <property type="evidence" value="ECO:0007669"/>
    <property type="project" value="UniProtKB-KW"/>
</dbReference>
<dbReference type="Proteomes" id="UP001296967">
    <property type="component" value="Unassembled WGS sequence"/>
</dbReference>
<keyword evidence="1" id="KW-0436">Ligase</keyword>
<protein>
    <submittedName>
        <fullName evidence="1">ATP-dependent DNA ligase</fullName>
    </submittedName>
</protein>
<gene>
    <name evidence="1" type="ORF">CCR82_16105</name>
</gene>
<dbReference type="RefSeq" id="WP_201246853.1">
    <property type="nucleotide sequence ID" value="NZ_NHSF01000074.1"/>
</dbReference>
<reference evidence="1" key="1">
    <citation type="submission" date="2017-05" db="EMBL/GenBank/DDBJ databases">
        <authorList>
            <person name="Imhoff J.F."/>
            <person name="Rahn T."/>
            <person name="Kuenzel S."/>
            <person name="Neulinger S.C."/>
        </authorList>
    </citation>
    <scope>NUCLEOTIDE SEQUENCE</scope>
    <source>
        <strain evidence="1">DSM 4395</strain>
    </source>
</reference>
<accession>A0AAJ0UIA9</accession>
<sequence>MSCKPASESRFGAASRLLAVLGLVLPIAAQAHFLELIPSTEILTAETGPALTLALSFTHPMERGPAMAMDTPARFGVLTAEGREDLSPRLQAVERDGQRAYSAEYRVSEPGDYLFFVEPAPYWEPAEGVMIVHYTKTVVDAFGAEEGWDRMVGFPVEIEPLVRPYGLWAGNLFTGVVTRDGEPVPFATVEVEWRNDGSVEPPAAAFVTQVLKADANGVFSYAMPRAGWWGFAALLEGEAPMTNPDGESVPVEQGALIWVHAREM</sequence>
<evidence type="ECO:0000313" key="2">
    <source>
        <dbReference type="Proteomes" id="UP001296967"/>
    </source>
</evidence>
<keyword evidence="2" id="KW-1185">Reference proteome</keyword>
<evidence type="ECO:0000313" key="1">
    <source>
        <dbReference type="EMBL" id="MBK5932013.1"/>
    </source>
</evidence>
<reference evidence="1" key="2">
    <citation type="journal article" date="2020" name="Microorganisms">
        <title>Osmotic Adaptation and Compatible Solute Biosynthesis of Phototrophic Bacteria as Revealed from Genome Analyses.</title>
        <authorList>
            <person name="Imhoff J.F."/>
            <person name="Rahn T."/>
            <person name="Kunzel S."/>
            <person name="Keller A."/>
            <person name="Neulinger S.C."/>
        </authorList>
    </citation>
    <scope>NUCLEOTIDE SEQUENCE</scope>
    <source>
        <strain evidence="1">DSM 4395</strain>
    </source>
</reference>
<dbReference type="InterPro" id="IPR019613">
    <property type="entry name" value="DUF4198"/>
</dbReference>
<dbReference type="AlphaFoldDB" id="A0AAJ0UIA9"/>
<dbReference type="Pfam" id="PF10670">
    <property type="entry name" value="DUF4198"/>
    <property type="match status" value="1"/>
</dbReference>